<keyword evidence="2" id="KW-0805">Transcription regulation</keyword>
<dbReference type="GO" id="GO:0003677">
    <property type="term" value="F:DNA binding"/>
    <property type="evidence" value="ECO:0007669"/>
    <property type="project" value="InterPro"/>
</dbReference>
<dbReference type="Proteomes" id="UP001320119">
    <property type="component" value="Chromosome"/>
</dbReference>
<dbReference type="SUPFAM" id="SSF88659">
    <property type="entry name" value="Sigma3 and sigma4 domains of RNA polymerase sigma factors"/>
    <property type="match status" value="1"/>
</dbReference>
<evidence type="ECO:0000256" key="1">
    <source>
        <dbReference type="ARBA" id="ARBA00010641"/>
    </source>
</evidence>
<dbReference type="GO" id="GO:0006352">
    <property type="term" value="P:DNA-templated transcription initiation"/>
    <property type="evidence" value="ECO:0007669"/>
    <property type="project" value="InterPro"/>
</dbReference>
<dbReference type="RefSeq" id="WP_236986663.1">
    <property type="nucleotide sequence ID" value="NZ_AP023086.1"/>
</dbReference>
<feature type="domain" description="RNA polymerase sigma factor 70 region 4 type 2" evidence="6">
    <location>
        <begin position="120"/>
        <end position="170"/>
    </location>
</feature>
<dbReference type="PANTHER" id="PTHR43133">
    <property type="entry name" value="RNA POLYMERASE ECF-TYPE SIGMA FACTO"/>
    <property type="match status" value="1"/>
</dbReference>
<dbReference type="Gene3D" id="1.10.10.10">
    <property type="entry name" value="Winged helix-like DNA-binding domain superfamily/Winged helix DNA-binding domain"/>
    <property type="match status" value="1"/>
</dbReference>
<evidence type="ECO:0000256" key="4">
    <source>
        <dbReference type="ARBA" id="ARBA00023163"/>
    </source>
</evidence>
<dbReference type="InterPro" id="IPR013325">
    <property type="entry name" value="RNA_pol_sigma_r2"/>
</dbReference>
<dbReference type="KEGG" id="marq:MARGE09_P1389"/>
<keyword evidence="4" id="KW-0804">Transcription</keyword>
<protein>
    <submittedName>
        <fullName evidence="7">RNA polymerase sigma-70 factor, ECF subfamily</fullName>
    </submittedName>
</protein>
<dbReference type="InterPro" id="IPR013324">
    <property type="entry name" value="RNA_pol_sigma_r3/r4-like"/>
</dbReference>
<dbReference type="AlphaFoldDB" id="A0AAN2BJN6"/>
<sequence>MYLFSMHSDLGPFFTVKNISFIGSLFNQYQRELKRFIARKFGDADGAEDIVQDAFHNLLRVENIEQLDNPKAYLYRAASNLALNRLRQASYQADYLNQQPLEEPTTVSLDRELSAQDDLERVQRALKSLPDKYRTTFEMSRLQGKSYSEIALERGIAVSTVEKHIIKVLKFLRDELATEVE</sequence>
<dbReference type="CDD" id="cd06171">
    <property type="entry name" value="Sigma70_r4"/>
    <property type="match status" value="1"/>
</dbReference>
<dbReference type="GO" id="GO:0016987">
    <property type="term" value="F:sigma factor activity"/>
    <property type="evidence" value="ECO:0007669"/>
    <property type="project" value="UniProtKB-KW"/>
</dbReference>
<accession>A0AAN2BJN6</accession>
<proteinExistence type="inferred from homology"/>
<dbReference type="InterPro" id="IPR039425">
    <property type="entry name" value="RNA_pol_sigma-70-like"/>
</dbReference>
<comment type="similarity">
    <text evidence="1">Belongs to the sigma-70 factor family. ECF subfamily.</text>
</comment>
<evidence type="ECO:0000313" key="7">
    <source>
        <dbReference type="EMBL" id="BCD97188.1"/>
    </source>
</evidence>
<dbReference type="PANTHER" id="PTHR43133:SF46">
    <property type="entry name" value="RNA POLYMERASE SIGMA-70 FACTOR ECF SUBFAMILY"/>
    <property type="match status" value="1"/>
</dbReference>
<reference evidence="7 8" key="1">
    <citation type="journal article" date="2022" name="IScience">
        <title>An ultrasensitive nanofiber-based assay for enzymatic hydrolysis and deep-sea microbial degradation of cellulose.</title>
        <authorList>
            <person name="Tsudome M."/>
            <person name="Tachioka M."/>
            <person name="Miyazaki M."/>
            <person name="Uchimura K."/>
            <person name="Tsuda M."/>
            <person name="Takaki Y."/>
            <person name="Deguchi S."/>
        </authorList>
    </citation>
    <scope>NUCLEOTIDE SEQUENCE [LARGE SCALE GENOMIC DNA]</scope>
    <source>
        <strain evidence="7 8">GE09</strain>
    </source>
</reference>
<dbReference type="SUPFAM" id="SSF88946">
    <property type="entry name" value="Sigma2 domain of RNA polymerase sigma factors"/>
    <property type="match status" value="1"/>
</dbReference>
<dbReference type="InterPro" id="IPR007627">
    <property type="entry name" value="RNA_pol_sigma70_r2"/>
</dbReference>
<organism evidence="7 8">
    <name type="scientific">Marinagarivorans cellulosilyticus</name>
    <dbReference type="NCBI Taxonomy" id="2721545"/>
    <lineage>
        <taxon>Bacteria</taxon>
        <taxon>Pseudomonadati</taxon>
        <taxon>Pseudomonadota</taxon>
        <taxon>Gammaproteobacteria</taxon>
        <taxon>Cellvibrionales</taxon>
        <taxon>Cellvibrionaceae</taxon>
        <taxon>Marinagarivorans</taxon>
    </lineage>
</organism>
<dbReference type="NCBIfam" id="TIGR02937">
    <property type="entry name" value="sigma70-ECF"/>
    <property type="match status" value="1"/>
</dbReference>
<dbReference type="Pfam" id="PF04542">
    <property type="entry name" value="Sigma70_r2"/>
    <property type="match status" value="1"/>
</dbReference>
<dbReference type="EMBL" id="AP023086">
    <property type="protein sequence ID" value="BCD97188.1"/>
    <property type="molecule type" value="Genomic_DNA"/>
</dbReference>
<feature type="domain" description="RNA polymerase sigma-70 region 2" evidence="5">
    <location>
        <begin position="25"/>
        <end position="89"/>
    </location>
</feature>
<keyword evidence="8" id="KW-1185">Reference proteome</keyword>
<dbReference type="Gene3D" id="1.10.1740.10">
    <property type="match status" value="1"/>
</dbReference>
<gene>
    <name evidence="7" type="ORF">MARGE09_P1389</name>
</gene>
<dbReference type="Pfam" id="PF08281">
    <property type="entry name" value="Sigma70_r4_2"/>
    <property type="match status" value="1"/>
</dbReference>
<keyword evidence="3" id="KW-0731">Sigma factor</keyword>
<name>A0AAN2BJN6_9GAMM</name>
<evidence type="ECO:0000313" key="8">
    <source>
        <dbReference type="Proteomes" id="UP001320119"/>
    </source>
</evidence>
<dbReference type="InterPro" id="IPR036388">
    <property type="entry name" value="WH-like_DNA-bd_sf"/>
</dbReference>
<evidence type="ECO:0000256" key="2">
    <source>
        <dbReference type="ARBA" id="ARBA00023015"/>
    </source>
</evidence>
<dbReference type="InterPro" id="IPR014284">
    <property type="entry name" value="RNA_pol_sigma-70_dom"/>
</dbReference>
<evidence type="ECO:0000256" key="3">
    <source>
        <dbReference type="ARBA" id="ARBA00023082"/>
    </source>
</evidence>
<dbReference type="InterPro" id="IPR013249">
    <property type="entry name" value="RNA_pol_sigma70_r4_t2"/>
</dbReference>
<evidence type="ECO:0000259" key="5">
    <source>
        <dbReference type="Pfam" id="PF04542"/>
    </source>
</evidence>
<evidence type="ECO:0000259" key="6">
    <source>
        <dbReference type="Pfam" id="PF08281"/>
    </source>
</evidence>